<gene>
    <name evidence="2" type="ORF">JBS370_LOCUS41775</name>
</gene>
<sequence>SQTNQTSPFQHLGYNNSYKRNQFNNNNNSAQQHITTTTTKECCMAIPKSPYQIIVESLNDGNVSSTFTKNPSPIFIFANVNEVPMKIMFDPGATKSFINKAALNRTKHLSMASNQQYYLMADGYTNFEVI</sequence>
<dbReference type="Proteomes" id="UP000663836">
    <property type="component" value="Unassembled WGS sequence"/>
</dbReference>
<reference evidence="2" key="1">
    <citation type="submission" date="2021-02" db="EMBL/GenBank/DDBJ databases">
        <authorList>
            <person name="Nowell W R."/>
        </authorList>
    </citation>
    <scope>NUCLEOTIDE SEQUENCE</scope>
</reference>
<feature type="non-terminal residue" evidence="2">
    <location>
        <position position="130"/>
    </location>
</feature>
<comment type="caution">
    <text evidence="2">The sequence shown here is derived from an EMBL/GenBank/DDBJ whole genome shotgun (WGS) entry which is preliminary data.</text>
</comment>
<accession>A0A820KKT9</accession>
<feature type="non-terminal residue" evidence="2">
    <location>
        <position position="1"/>
    </location>
</feature>
<dbReference type="EMBL" id="CAJOBD010049146">
    <property type="protein sequence ID" value="CAF4345988.1"/>
    <property type="molecule type" value="Genomic_DNA"/>
</dbReference>
<evidence type="ECO:0000256" key="1">
    <source>
        <dbReference type="SAM" id="MobiDB-lite"/>
    </source>
</evidence>
<protein>
    <submittedName>
        <fullName evidence="2">Uncharacterized protein</fullName>
    </submittedName>
</protein>
<evidence type="ECO:0000313" key="3">
    <source>
        <dbReference type="Proteomes" id="UP000663836"/>
    </source>
</evidence>
<dbReference type="AlphaFoldDB" id="A0A820KKT9"/>
<proteinExistence type="predicted"/>
<organism evidence="2 3">
    <name type="scientific">Rotaria sordida</name>
    <dbReference type="NCBI Taxonomy" id="392033"/>
    <lineage>
        <taxon>Eukaryota</taxon>
        <taxon>Metazoa</taxon>
        <taxon>Spiralia</taxon>
        <taxon>Gnathifera</taxon>
        <taxon>Rotifera</taxon>
        <taxon>Eurotatoria</taxon>
        <taxon>Bdelloidea</taxon>
        <taxon>Philodinida</taxon>
        <taxon>Philodinidae</taxon>
        <taxon>Rotaria</taxon>
    </lineage>
</organism>
<evidence type="ECO:0000313" key="2">
    <source>
        <dbReference type="EMBL" id="CAF4345988.1"/>
    </source>
</evidence>
<feature type="compositionally biased region" description="Low complexity" evidence="1">
    <location>
        <begin position="15"/>
        <end position="28"/>
    </location>
</feature>
<name>A0A820KKT9_9BILA</name>
<feature type="region of interest" description="Disordered" evidence="1">
    <location>
        <begin position="1"/>
        <end position="29"/>
    </location>
</feature>